<name>A0ABQ5CXU2_9ASTR</name>
<reference evidence="2" key="2">
    <citation type="submission" date="2022-01" db="EMBL/GenBank/DDBJ databases">
        <authorList>
            <person name="Yamashiro T."/>
            <person name="Shiraishi A."/>
            <person name="Satake H."/>
            <person name="Nakayama K."/>
        </authorList>
    </citation>
    <scope>NUCLEOTIDE SEQUENCE</scope>
</reference>
<comment type="caution">
    <text evidence="2">The sequence shown here is derived from an EMBL/GenBank/DDBJ whole genome shotgun (WGS) entry which is preliminary data.</text>
</comment>
<evidence type="ECO:0000256" key="1">
    <source>
        <dbReference type="ARBA" id="ARBA00022801"/>
    </source>
</evidence>
<dbReference type="InterPro" id="IPR044993">
    <property type="entry name" value="BXL"/>
</dbReference>
<gene>
    <name evidence="2" type="ORF">Tco_0911388</name>
</gene>
<evidence type="ECO:0000313" key="3">
    <source>
        <dbReference type="Proteomes" id="UP001151760"/>
    </source>
</evidence>
<organism evidence="2 3">
    <name type="scientific">Tanacetum coccineum</name>
    <dbReference type="NCBI Taxonomy" id="301880"/>
    <lineage>
        <taxon>Eukaryota</taxon>
        <taxon>Viridiplantae</taxon>
        <taxon>Streptophyta</taxon>
        <taxon>Embryophyta</taxon>
        <taxon>Tracheophyta</taxon>
        <taxon>Spermatophyta</taxon>
        <taxon>Magnoliopsida</taxon>
        <taxon>eudicotyledons</taxon>
        <taxon>Gunneridae</taxon>
        <taxon>Pentapetalae</taxon>
        <taxon>asterids</taxon>
        <taxon>campanulids</taxon>
        <taxon>Asterales</taxon>
        <taxon>Asteraceae</taxon>
        <taxon>Asteroideae</taxon>
        <taxon>Anthemideae</taxon>
        <taxon>Anthemidinae</taxon>
        <taxon>Tanacetum</taxon>
    </lineage>
</organism>
<dbReference type="SUPFAM" id="SSF51445">
    <property type="entry name" value="(Trans)glycosidases"/>
    <property type="match status" value="1"/>
</dbReference>
<sequence>MIKSFSRDTSCGRDELRDKHLMDYLSGVVVAMSADIVSSITQVVNLFFMGNAKKKLGEYIASALLSLLVNPGGDTLFKVLRIQHKVTEQDMQDTYQPPFKSCILQGKASCVMSSYNAVYGIPTCADQKLLQKTSTEWGFIRYQNYTKIPEDVVALALKVGMDTNRGTYMLRHTKSAVDKGEVKEEVIDKALLNLFEFQLCLGLFDGDPIKGKSPVQSNKHSRRPKEIFKKTTFSSGCVDATCTSNDGFK</sequence>
<dbReference type="EMBL" id="BQNB010014679">
    <property type="protein sequence ID" value="GJT31113.1"/>
    <property type="molecule type" value="Genomic_DNA"/>
</dbReference>
<dbReference type="PANTHER" id="PTHR42721">
    <property type="entry name" value="SUGAR HYDROLASE-RELATED"/>
    <property type="match status" value="1"/>
</dbReference>
<dbReference type="InterPro" id="IPR036962">
    <property type="entry name" value="Glyco_hydro_3_N_sf"/>
</dbReference>
<dbReference type="Gene3D" id="3.20.20.300">
    <property type="entry name" value="Glycoside hydrolase, family 3, N-terminal domain"/>
    <property type="match status" value="1"/>
</dbReference>
<reference evidence="2" key="1">
    <citation type="journal article" date="2022" name="Int. J. Mol. Sci.">
        <title>Draft Genome of Tanacetum Coccineum: Genomic Comparison of Closely Related Tanacetum-Family Plants.</title>
        <authorList>
            <person name="Yamashiro T."/>
            <person name="Shiraishi A."/>
            <person name="Nakayama K."/>
            <person name="Satake H."/>
        </authorList>
    </citation>
    <scope>NUCLEOTIDE SEQUENCE</scope>
</reference>
<keyword evidence="3" id="KW-1185">Reference proteome</keyword>
<dbReference type="PANTHER" id="PTHR42721:SF1">
    <property type="entry name" value="BETA-D-XYLOSIDASE 6-RELATED"/>
    <property type="match status" value="1"/>
</dbReference>
<dbReference type="Proteomes" id="UP001151760">
    <property type="component" value="Unassembled WGS sequence"/>
</dbReference>
<proteinExistence type="predicted"/>
<accession>A0ABQ5CXU2</accession>
<protein>
    <submittedName>
        <fullName evidence="2">Probable beta-D-xylosidase 6</fullName>
    </submittedName>
</protein>
<evidence type="ECO:0000313" key="2">
    <source>
        <dbReference type="EMBL" id="GJT31113.1"/>
    </source>
</evidence>
<keyword evidence="1" id="KW-0378">Hydrolase</keyword>
<dbReference type="InterPro" id="IPR017853">
    <property type="entry name" value="GH"/>
</dbReference>